<organism evidence="7">
    <name type="scientific">Pelagomonas calceolata</name>
    <dbReference type="NCBI Taxonomy" id="35677"/>
    <lineage>
        <taxon>Eukaryota</taxon>
        <taxon>Sar</taxon>
        <taxon>Stramenopiles</taxon>
        <taxon>Ochrophyta</taxon>
        <taxon>Pelagophyceae</taxon>
        <taxon>Pelagomonadales</taxon>
        <taxon>Pelagomonadaceae</taxon>
        <taxon>Pelagomonas</taxon>
    </lineage>
</organism>
<proteinExistence type="predicted"/>
<dbReference type="PANTHER" id="PTHR11132">
    <property type="entry name" value="SOLUTE CARRIER FAMILY 35"/>
    <property type="match status" value="1"/>
</dbReference>
<feature type="transmembrane region" description="Helical" evidence="5">
    <location>
        <begin position="98"/>
        <end position="119"/>
    </location>
</feature>
<dbReference type="InterPro" id="IPR004853">
    <property type="entry name" value="Sugar_P_trans_dom"/>
</dbReference>
<evidence type="ECO:0000313" key="8">
    <source>
        <dbReference type="EMBL" id="CAH0366046.1"/>
    </source>
</evidence>
<feature type="transmembrane region" description="Helical" evidence="5">
    <location>
        <begin position="407"/>
        <end position="426"/>
    </location>
</feature>
<evidence type="ECO:0000313" key="9">
    <source>
        <dbReference type="Proteomes" id="UP000789595"/>
    </source>
</evidence>
<name>A0A7S4A868_9STRA</name>
<keyword evidence="4 5" id="KW-0472">Membrane</keyword>
<reference evidence="7" key="1">
    <citation type="submission" date="2021-01" db="EMBL/GenBank/DDBJ databases">
        <authorList>
            <person name="Corre E."/>
            <person name="Pelletier E."/>
            <person name="Niang G."/>
            <person name="Scheremetjew M."/>
            <person name="Finn R."/>
            <person name="Kale V."/>
            <person name="Holt S."/>
            <person name="Cochrane G."/>
            <person name="Meng A."/>
            <person name="Brown T."/>
            <person name="Cohen L."/>
        </authorList>
    </citation>
    <scope>NUCLEOTIDE SEQUENCE</scope>
    <source>
        <strain evidence="7">CCMP1756</strain>
    </source>
</reference>
<gene>
    <name evidence="7" type="ORF">PCAL00307_LOCUS22130</name>
    <name evidence="8" type="ORF">PECAL_1P25160</name>
</gene>
<evidence type="ECO:0000256" key="1">
    <source>
        <dbReference type="ARBA" id="ARBA00004141"/>
    </source>
</evidence>
<keyword evidence="2 5" id="KW-0812">Transmembrane</keyword>
<feature type="transmembrane region" description="Helical" evidence="5">
    <location>
        <begin position="346"/>
        <end position="369"/>
    </location>
</feature>
<comment type="subcellular location">
    <subcellularLocation>
        <location evidence="1">Membrane</location>
        <topology evidence="1">Multi-pass membrane protein</topology>
    </subcellularLocation>
</comment>
<dbReference type="EMBL" id="HBIW01025661">
    <property type="protein sequence ID" value="CAE0706679.1"/>
    <property type="molecule type" value="Transcribed_RNA"/>
</dbReference>
<evidence type="ECO:0000256" key="5">
    <source>
        <dbReference type="SAM" id="Phobius"/>
    </source>
</evidence>
<feature type="transmembrane region" description="Helical" evidence="5">
    <location>
        <begin position="25"/>
        <end position="48"/>
    </location>
</feature>
<feature type="transmembrane region" description="Helical" evidence="5">
    <location>
        <begin position="273"/>
        <end position="295"/>
    </location>
</feature>
<keyword evidence="9" id="KW-1185">Reference proteome</keyword>
<protein>
    <recommendedName>
        <fullName evidence="6">Sugar phosphate transporter domain-containing protein</fullName>
    </recommendedName>
</protein>
<feature type="domain" description="Sugar phosphate transporter" evidence="6">
    <location>
        <begin position="97"/>
        <end position="425"/>
    </location>
</feature>
<dbReference type="Proteomes" id="UP000789595">
    <property type="component" value="Unassembled WGS sequence"/>
</dbReference>
<feature type="transmembrane region" description="Helical" evidence="5">
    <location>
        <begin position="139"/>
        <end position="159"/>
    </location>
</feature>
<feature type="transmembrane region" description="Helical" evidence="5">
    <location>
        <begin position="249"/>
        <end position="266"/>
    </location>
</feature>
<dbReference type="Pfam" id="PF03151">
    <property type="entry name" value="TPT"/>
    <property type="match status" value="1"/>
</dbReference>
<dbReference type="AlphaFoldDB" id="A0A7S4A868"/>
<accession>A0A7S4A868</accession>
<dbReference type="InterPro" id="IPR050186">
    <property type="entry name" value="TPT_transporter"/>
</dbReference>
<dbReference type="EMBL" id="CAKKNE010000001">
    <property type="protein sequence ID" value="CAH0366046.1"/>
    <property type="molecule type" value="Genomic_DNA"/>
</dbReference>
<evidence type="ECO:0000259" key="6">
    <source>
        <dbReference type="Pfam" id="PF03151"/>
    </source>
</evidence>
<dbReference type="OrthoDB" id="6418713at2759"/>
<feature type="transmembrane region" description="Helical" evidence="5">
    <location>
        <begin position="214"/>
        <end position="237"/>
    </location>
</feature>
<reference evidence="8" key="2">
    <citation type="submission" date="2021-11" db="EMBL/GenBank/DDBJ databases">
        <authorList>
            <consortium name="Genoscope - CEA"/>
            <person name="William W."/>
        </authorList>
    </citation>
    <scope>NUCLEOTIDE SEQUENCE</scope>
</reference>
<evidence type="ECO:0000313" key="7">
    <source>
        <dbReference type="EMBL" id="CAE0706679.1"/>
    </source>
</evidence>
<sequence length="469" mass="51185">MATTNITLTTTTRMALARTPILEELHLWALLGYTCVTGTLALICLLCAHQLQKAHDREAAREAREARRGDYAPWSVVTENGAKSTSPWRPRAATYARIAAYAFAWWALSVSFTLVNKYFLYYWKPPTKPGVFVPPGFPFAVTTTTLHLTMKVVLSTLTIRWRQYRLAKRLASDEASAEEANSIVVPEQLSSSARWKYAYSTGATTALDIATSNLALLFVTVSFYTVAKTTTLAWTLIWATLFKLEPCRLRTFFIVLLIVGGLILATEGERHQTYGFSVVGTILVLVAACLGGARWCLTQALFAHDTACAEDPVVVVYHVSPAGVLTLLPIALLWEFPRLWFWAKLVSTEGVVAAFSFACAAGCIAYLMLLAEVKLLHETSSLSLSVGGALKDVSQIALASVTFGDEITVASAAGLALVIAASLAYAKSRSGRRRAASIAEGTTRYARVEMKAEFDDALDDDDLNDNDLL</sequence>
<evidence type="ECO:0000256" key="4">
    <source>
        <dbReference type="ARBA" id="ARBA00023136"/>
    </source>
</evidence>
<feature type="transmembrane region" description="Helical" evidence="5">
    <location>
        <begin position="315"/>
        <end position="334"/>
    </location>
</feature>
<evidence type="ECO:0000256" key="2">
    <source>
        <dbReference type="ARBA" id="ARBA00022692"/>
    </source>
</evidence>
<keyword evidence="3 5" id="KW-1133">Transmembrane helix</keyword>
<evidence type="ECO:0000256" key="3">
    <source>
        <dbReference type="ARBA" id="ARBA00022989"/>
    </source>
</evidence>
<dbReference type="GO" id="GO:0016020">
    <property type="term" value="C:membrane"/>
    <property type="evidence" value="ECO:0007669"/>
    <property type="project" value="UniProtKB-SubCell"/>
</dbReference>